<feature type="domain" description="ABC transmembrane type-1" evidence="7">
    <location>
        <begin position="83"/>
        <end position="296"/>
    </location>
</feature>
<feature type="transmembrane region" description="Helical" evidence="6">
    <location>
        <begin position="274"/>
        <end position="299"/>
    </location>
</feature>
<dbReference type="PANTHER" id="PTHR43839">
    <property type="entry name" value="OPPC IN A BINDING PROTEIN-DEPENDENT TRANSPORT SYSTEM"/>
    <property type="match status" value="1"/>
</dbReference>
<evidence type="ECO:0000256" key="3">
    <source>
        <dbReference type="ARBA" id="ARBA00022692"/>
    </source>
</evidence>
<keyword evidence="5 6" id="KW-0472">Membrane</keyword>
<dbReference type="InterPro" id="IPR000515">
    <property type="entry name" value="MetI-like"/>
</dbReference>
<sequence>MKRIWKQPMFLLGFVFIMVMLIGSFVHAIFFDSIIPKTPFTYDENGQLEGAPPFAPFEHSFLGTDMAGNHLFFYILMGAKYTMLGTLAVAFLSFGLAFVIGIPLGFVQKAKFFQGFEQVISVMYFIPASLIAYKFLKPMMMEPYDGFPTTLAFRITIEVIVLALLLVPPAAILMANETSEILKKEYVTSSRVLGGRGWHLFKKHLTPQLKESWIRLLLMQSIQAVLILTHLGVFEMFFGGTRVFYGLGAEPPSPITFDWASIIGMYYDAIMTNMAWLIGVPLLFLVLFVLSLIAIANGIQKSVRASMPKKDQSSESLDVENADPSDEKWFELLKKDA</sequence>
<dbReference type="CDD" id="cd06261">
    <property type="entry name" value="TM_PBP2"/>
    <property type="match status" value="1"/>
</dbReference>
<evidence type="ECO:0000256" key="5">
    <source>
        <dbReference type="ARBA" id="ARBA00023136"/>
    </source>
</evidence>
<feature type="transmembrane region" description="Helical" evidence="6">
    <location>
        <begin position="9"/>
        <end position="30"/>
    </location>
</feature>
<dbReference type="RefSeq" id="WP_160915949.1">
    <property type="nucleotide sequence ID" value="NZ_WMEZ01000005.1"/>
</dbReference>
<keyword evidence="2 6" id="KW-0813">Transport</keyword>
<evidence type="ECO:0000313" key="8">
    <source>
        <dbReference type="EMBL" id="MYL50446.1"/>
    </source>
</evidence>
<organism evidence="8 9">
    <name type="scientific">Halobacillus litoralis</name>
    <dbReference type="NCBI Taxonomy" id="45668"/>
    <lineage>
        <taxon>Bacteria</taxon>
        <taxon>Bacillati</taxon>
        <taxon>Bacillota</taxon>
        <taxon>Bacilli</taxon>
        <taxon>Bacillales</taxon>
        <taxon>Bacillaceae</taxon>
        <taxon>Halobacillus</taxon>
    </lineage>
</organism>
<comment type="caution">
    <text evidence="8">The sequence shown here is derived from an EMBL/GenBank/DDBJ whole genome shotgun (WGS) entry which is preliminary data.</text>
</comment>
<evidence type="ECO:0000256" key="4">
    <source>
        <dbReference type="ARBA" id="ARBA00022989"/>
    </source>
</evidence>
<dbReference type="SUPFAM" id="SSF161098">
    <property type="entry name" value="MetI-like"/>
    <property type="match status" value="1"/>
</dbReference>
<comment type="similarity">
    <text evidence="6">Belongs to the binding-protein-dependent transport system permease family.</text>
</comment>
<evidence type="ECO:0000256" key="6">
    <source>
        <dbReference type="RuleBase" id="RU363032"/>
    </source>
</evidence>
<evidence type="ECO:0000259" key="7">
    <source>
        <dbReference type="PROSITE" id="PS50928"/>
    </source>
</evidence>
<evidence type="ECO:0000256" key="1">
    <source>
        <dbReference type="ARBA" id="ARBA00004141"/>
    </source>
</evidence>
<feature type="transmembrane region" description="Helical" evidence="6">
    <location>
        <begin position="81"/>
        <end position="107"/>
    </location>
</feature>
<feature type="transmembrane region" description="Helical" evidence="6">
    <location>
        <begin position="119"/>
        <end position="136"/>
    </location>
</feature>
<feature type="transmembrane region" description="Helical" evidence="6">
    <location>
        <begin position="213"/>
        <end position="234"/>
    </location>
</feature>
<evidence type="ECO:0000313" key="9">
    <source>
        <dbReference type="Proteomes" id="UP000447393"/>
    </source>
</evidence>
<keyword evidence="4 6" id="KW-1133">Transmembrane helix</keyword>
<protein>
    <submittedName>
        <fullName evidence="8">ABC transporter permease subunit</fullName>
    </submittedName>
</protein>
<comment type="subcellular location">
    <subcellularLocation>
        <location evidence="6">Cell membrane</location>
        <topology evidence="6">Multi-pass membrane protein</topology>
    </subcellularLocation>
    <subcellularLocation>
        <location evidence="1">Membrane</location>
        <topology evidence="1">Multi-pass membrane protein</topology>
    </subcellularLocation>
</comment>
<dbReference type="InterPro" id="IPR035906">
    <property type="entry name" value="MetI-like_sf"/>
</dbReference>
<dbReference type="PANTHER" id="PTHR43839:SF3">
    <property type="entry name" value="OLIGOPEPTIDE ABC TRANSPORTER, PERMEASE PROTEIN"/>
    <property type="match status" value="1"/>
</dbReference>
<evidence type="ECO:0000256" key="2">
    <source>
        <dbReference type="ARBA" id="ARBA00022448"/>
    </source>
</evidence>
<feature type="transmembrane region" description="Helical" evidence="6">
    <location>
        <begin position="151"/>
        <end position="175"/>
    </location>
</feature>
<proteinExistence type="inferred from homology"/>
<dbReference type="EMBL" id="WMEZ01000005">
    <property type="protein sequence ID" value="MYL50446.1"/>
    <property type="molecule type" value="Genomic_DNA"/>
</dbReference>
<dbReference type="OrthoDB" id="2351941at2"/>
<gene>
    <name evidence="8" type="ORF">GLV98_13190</name>
</gene>
<dbReference type="Proteomes" id="UP000447393">
    <property type="component" value="Unassembled WGS sequence"/>
</dbReference>
<dbReference type="Pfam" id="PF00528">
    <property type="entry name" value="BPD_transp_1"/>
    <property type="match status" value="1"/>
</dbReference>
<dbReference type="GO" id="GO:0005886">
    <property type="term" value="C:plasma membrane"/>
    <property type="evidence" value="ECO:0007669"/>
    <property type="project" value="UniProtKB-SubCell"/>
</dbReference>
<dbReference type="PROSITE" id="PS50928">
    <property type="entry name" value="ABC_TM1"/>
    <property type="match status" value="1"/>
</dbReference>
<accession>A0A845E8G8</accession>
<dbReference type="Gene3D" id="1.10.3720.10">
    <property type="entry name" value="MetI-like"/>
    <property type="match status" value="1"/>
</dbReference>
<name>A0A845E8G8_9BACI</name>
<dbReference type="AlphaFoldDB" id="A0A845E8G8"/>
<keyword evidence="3 6" id="KW-0812">Transmembrane</keyword>
<reference evidence="8 9" key="1">
    <citation type="submission" date="2019-11" db="EMBL/GenBank/DDBJ databases">
        <title>Genome sequences of 17 halophilic strains isolated from different environments.</title>
        <authorList>
            <person name="Furrow R.E."/>
        </authorList>
    </citation>
    <scope>NUCLEOTIDE SEQUENCE [LARGE SCALE GENOMIC DNA]</scope>
    <source>
        <strain evidence="8 9">22505_10_Sand</strain>
    </source>
</reference>
<dbReference type="GO" id="GO:0055085">
    <property type="term" value="P:transmembrane transport"/>
    <property type="evidence" value="ECO:0007669"/>
    <property type="project" value="InterPro"/>
</dbReference>